<name>A0A9N9PXM4_9HELO</name>
<dbReference type="Gene3D" id="3.40.630.30">
    <property type="match status" value="1"/>
</dbReference>
<sequence>MVDPTSTLRLRPATKADVPSLVGLWYACFFQYGTVARLFPDTEAVRKWYRDGFELCIEGKGENGVSIMVGVESLGGGEKEEVVSKWQETWGTIPLNSGLDEQAIEDDFFAPMARQHAIVMKGKEHLCMSPRFPIAPFL</sequence>
<dbReference type="OrthoDB" id="2115692at2759"/>
<protein>
    <recommendedName>
        <fullName evidence="3">N-acetyltransferase domain-containing protein</fullName>
    </recommendedName>
</protein>
<dbReference type="Proteomes" id="UP000696280">
    <property type="component" value="Unassembled WGS sequence"/>
</dbReference>
<dbReference type="InterPro" id="IPR016181">
    <property type="entry name" value="Acyl_CoA_acyltransferase"/>
</dbReference>
<evidence type="ECO:0000313" key="1">
    <source>
        <dbReference type="EMBL" id="CAG8959033.1"/>
    </source>
</evidence>
<dbReference type="SUPFAM" id="SSF55729">
    <property type="entry name" value="Acyl-CoA N-acyltransferases (Nat)"/>
    <property type="match status" value="1"/>
</dbReference>
<keyword evidence="2" id="KW-1185">Reference proteome</keyword>
<evidence type="ECO:0000313" key="2">
    <source>
        <dbReference type="Proteomes" id="UP000696280"/>
    </source>
</evidence>
<reference evidence="1" key="1">
    <citation type="submission" date="2021-07" db="EMBL/GenBank/DDBJ databases">
        <authorList>
            <person name="Durling M."/>
        </authorList>
    </citation>
    <scope>NUCLEOTIDE SEQUENCE</scope>
</reference>
<accession>A0A9N9PXM4</accession>
<organism evidence="1 2">
    <name type="scientific">Hymenoscyphus fraxineus</name>
    <dbReference type="NCBI Taxonomy" id="746836"/>
    <lineage>
        <taxon>Eukaryota</taxon>
        <taxon>Fungi</taxon>
        <taxon>Dikarya</taxon>
        <taxon>Ascomycota</taxon>
        <taxon>Pezizomycotina</taxon>
        <taxon>Leotiomycetes</taxon>
        <taxon>Helotiales</taxon>
        <taxon>Helotiaceae</taxon>
        <taxon>Hymenoscyphus</taxon>
    </lineage>
</organism>
<comment type="caution">
    <text evidence="1">The sequence shown here is derived from an EMBL/GenBank/DDBJ whole genome shotgun (WGS) entry which is preliminary data.</text>
</comment>
<dbReference type="EMBL" id="CAJVRL010000087">
    <property type="protein sequence ID" value="CAG8959033.1"/>
    <property type="molecule type" value="Genomic_DNA"/>
</dbReference>
<evidence type="ECO:0008006" key="3">
    <source>
        <dbReference type="Google" id="ProtNLM"/>
    </source>
</evidence>
<proteinExistence type="predicted"/>
<gene>
    <name evidence="1" type="ORF">HYFRA_00012193</name>
</gene>
<dbReference type="AlphaFoldDB" id="A0A9N9PXM4"/>